<dbReference type="Proteomes" id="UP000001646">
    <property type="component" value="Unplaced"/>
</dbReference>
<evidence type="ECO:0000313" key="2">
    <source>
        <dbReference type="Proteomes" id="UP000001646"/>
    </source>
</evidence>
<accession>A0A803SN55</accession>
<organism evidence="1 2">
    <name type="scientific">Anolis carolinensis</name>
    <name type="common">Green anole</name>
    <name type="synonym">American chameleon</name>
    <dbReference type="NCBI Taxonomy" id="28377"/>
    <lineage>
        <taxon>Eukaryota</taxon>
        <taxon>Metazoa</taxon>
        <taxon>Chordata</taxon>
        <taxon>Craniata</taxon>
        <taxon>Vertebrata</taxon>
        <taxon>Euteleostomi</taxon>
        <taxon>Lepidosauria</taxon>
        <taxon>Squamata</taxon>
        <taxon>Bifurcata</taxon>
        <taxon>Unidentata</taxon>
        <taxon>Episquamata</taxon>
        <taxon>Toxicofera</taxon>
        <taxon>Iguania</taxon>
        <taxon>Dactyloidae</taxon>
        <taxon>Anolis</taxon>
    </lineage>
</organism>
<reference evidence="1" key="1">
    <citation type="submission" date="2009-12" db="EMBL/GenBank/DDBJ databases">
        <title>The Genome Sequence of Anolis carolinensis (Green Anole Lizard).</title>
        <authorList>
            <consortium name="The Genome Sequencing Platform"/>
            <person name="Di Palma F."/>
            <person name="Alfoldi J."/>
            <person name="Heiman D."/>
            <person name="Young S."/>
            <person name="Grabherr M."/>
            <person name="Johnson J."/>
            <person name="Lander E.S."/>
            <person name="Lindblad-Toh K."/>
        </authorList>
    </citation>
    <scope>NUCLEOTIDE SEQUENCE [LARGE SCALE GENOMIC DNA]</scope>
    <source>
        <strain evidence="1">JBL SC #1</strain>
    </source>
</reference>
<proteinExistence type="predicted"/>
<evidence type="ECO:0000313" key="1">
    <source>
        <dbReference type="Ensembl" id="ENSACAP00000024395.1"/>
    </source>
</evidence>
<dbReference type="AlphaFoldDB" id="A0A803SN55"/>
<name>A0A803SN55_ANOCA</name>
<protein>
    <submittedName>
        <fullName evidence="1">Uncharacterized protein</fullName>
    </submittedName>
</protein>
<dbReference type="InParanoid" id="A0A803SN55"/>
<reference evidence="1" key="3">
    <citation type="submission" date="2025-09" db="UniProtKB">
        <authorList>
            <consortium name="Ensembl"/>
        </authorList>
    </citation>
    <scope>IDENTIFICATION</scope>
</reference>
<sequence length="62" mass="7085">MRGTRSPGARFFSTFPTKQRRGRWRHFRCLTSFSAVLESPTGCPLPVLFKNILSRPLSDSTK</sequence>
<reference evidence="1" key="2">
    <citation type="submission" date="2025-08" db="UniProtKB">
        <authorList>
            <consortium name="Ensembl"/>
        </authorList>
    </citation>
    <scope>IDENTIFICATION</scope>
</reference>
<dbReference type="Ensembl" id="ENSACAT00000043539.1">
    <property type="protein sequence ID" value="ENSACAP00000024395.1"/>
    <property type="gene ID" value="ENSACAG00000042252.1"/>
</dbReference>
<keyword evidence="2" id="KW-1185">Reference proteome</keyword>